<organism evidence="3 4">
    <name type="scientific">Corynebacterium appendicis CIP 107643</name>
    <dbReference type="NCBI Taxonomy" id="1161099"/>
    <lineage>
        <taxon>Bacteria</taxon>
        <taxon>Bacillati</taxon>
        <taxon>Actinomycetota</taxon>
        <taxon>Actinomycetes</taxon>
        <taxon>Mycobacteriales</taxon>
        <taxon>Corynebacteriaceae</taxon>
        <taxon>Corynebacterium</taxon>
    </lineage>
</organism>
<dbReference type="InterPro" id="IPR019692">
    <property type="entry name" value="CFP-6_PH"/>
</dbReference>
<feature type="domain" description="Low molecular weight protein antigen 6 PH" evidence="2">
    <location>
        <begin position="111"/>
        <end position="181"/>
    </location>
</feature>
<evidence type="ECO:0000256" key="1">
    <source>
        <dbReference type="SAM" id="Phobius"/>
    </source>
</evidence>
<name>A0A1N7JGQ4_9CORY</name>
<evidence type="ECO:0000259" key="2">
    <source>
        <dbReference type="Pfam" id="PF10756"/>
    </source>
</evidence>
<evidence type="ECO:0000313" key="3">
    <source>
        <dbReference type="EMBL" id="SIS48490.1"/>
    </source>
</evidence>
<accession>A0A1N7JGQ4</accession>
<keyword evidence="1" id="KW-0472">Membrane</keyword>
<dbReference type="Proteomes" id="UP000186292">
    <property type="component" value="Unassembled WGS sequence"/>
</dbReference>
<dbReference type="RefSeq" id="WP_076599427.1">
    <property type="nucleotide sequence ID" value="NZ_CP046976.1"/>
</dbReference>
<reference evidence="4" key="1">
    <citation type="submission" date="2017-01" db="EMBL/GenBank/DDBJ databases">
        <authorList>
            <person name="Varghese N."/>
            <person name="Submissions S."/>
        </authorList>
    </citation>
    <scope>NUCLEOTIDE SEQUENCE [LARGE SCALE GENOMIC DNA]</scope>
    <source>
        <strain evidence="4">DSM 44531</strain>
    </source>
</reference>
<feature type="transmembrane region" description="Helical" evidence="1">
    <location>
        <begin position="54"/>
        <end position="72"/>
    </location>
</feature>
<dbReference type="OrthoDB" id="5191452at2"/>
<dbReference type="STRING" id="1161099.SAMN05444817_10785"/>
<protein>
    <submittedName>
        <fullName evidence="3">PH domain-containing protein</fullName>
    </submittedName>
</protein>
<keyword evidence="1" id="KW-0812">Transmembrane</keyword>
<evidence type="ECO:0000313" key="4">
    <source>
        <dbReference type="Proteomes" id="UP000186292"/>
    </source>
</evidence>
<keyword evidence="4" id="KW-1185">Reference proteome</keyword>
<dbReference type="AlphaFoldDB" id="A0A1N7JGQ4"/>
<gene>
    <name evidence="3" type="ORF">SAMN05444817_10785</name>
</gene>
<keyword evidence="1" id="KW-1133">Transmembrane helix</keyword>
<dbReference type="EMBL" id="FTOF01000007">
    <property type="protein sequence ID" value="SIS48490.1"/>
    <property type="molecule type" value="Genomic_DNA"/>
</dbReference>
<dbReference type="Pfam" id="PF10756">
    <property type="entry name" value="bPH_6"/>
    <property type="match status" value="1"/>
</dbReference>
<feature type="transmembrane region" description="Helical" evidence="1">
    <location>
        <begin position="92"/>
        <end position="109"/>
    </location>
</feature>
<sequence length="190" mass="21381">MIERERIDVSNASNVNDAGTARAASERDIAYFNALDPHAVTSSKPWEIEIVSKYLRRVALVLVIVIMAAHIFTGVMLDVEFTGAAITMLDKLAFPAIGLILSVVVWLGLTRPRVRANEDGVEVRNIIGTRFYPWVVVYGLTFPRGSRMARLELPEFEYVPLWAIQSGDKERAIESVKAFRRLEARYMPEA</sequence>
<proteinExistence type="predicted"/>